<protein>
    <submittedName>
        <fullName evidence="2">Magnesium-transporting ATPase (P-type)</fullName>
    </submittedName>
</protein>
<evidence type="ECO:0000313" key="3">
    <source>
        <dbReference type="Proteomes" id="UP001234495"/>
    </source>
</evidence>
<name>A0ABT9ZH86_9BACI</name>
<gene>
    <name evidence="2" type="ORF">J2S19_002942</name>
</gene>
<keyword evidence="3" id="KW-1185">Reference proteome</keyword>
<keyword evidence="1" id="KW-0472">Membrane</keyword>
<reference evidence="2 3" key="1">
    <citation type="submission" date="2023-07" db="EMBL/GenBank/DDBJ databases">
        <title>Genomic Encyclopedia of Type Strains, Phase IV (KMG-IV): sequencing the most valuable type-strain genomes for metagenomic binning, comparative biology and taxonomic classification.</title>
        <authorList>
            <person name="Goeker M."/>
        </authorList>
    </citation>
    <scope>NUCLEOTIDE SEQUENCE [LARGE SCALE GENOMIC DNA]</scope>
    <source>
        <strain evidence="2 3">DSM 29005</strain>
    </source>
</reference>
<comment type="caution">
    <text evidence="2">The sequence shown here is derived from an EMBL/GenBank/DDBJ whole genome shotgun (WGS) entry which is preliminary data.</text>
</comment>
<proteinExistence type="predicted"/>
<feature type="transmembrane region" description="Helical" evidence="1">
    <location>
        <begin position="142"/>
        <end position="161"/>
    </location>
</feature>
<accession>A0ABT9ZH86</accession>
<evidence type="ECO:0000313" key="2">
    <source>
        <dbReference type="EMBL" id="MDQ0231658.1"/>
    </source>
</evidence>
<organism evidence="2 3">
    <name type="scientific">Metabacillus malikii</name>
    <dbReference type="NCBI Taxonomy" id="1504265"/>
    <lineage>
        <taxon>Bacteria</taxon>
        <taxon>Bacillati</taxon>
        <taxon>Bacillota</taxon>
        <taxon>Bacilli</taxon>
        <taxon>Bacillales</taxon>
        <taxon>Bacillaceae</taxon>
        <taxon>Metabacillus</taxon>
    </lineage>
</organism>
<dbReference type="Proteomes" id="UP001234495">
    <property type="component" value="Unassembled WGS sequence"/>
</dbReference>
<keyword evidence="1" id="KW-0812">Transmembrane</keyword>
<evidence type="ECO:0000256" key="1">
    <source>
        <dbReference type="SAM" id="Phobius"/>
    </source>
</evidence>
<sequence>MKSINLTQKLLLIIYLIAAVVLGSLTADEDFIAVFDGSQIYLWYSLLTLYYGVLMLITVWIVSYLTLLSYKLANKQTFDRKRVMLKSMWLLIITFYAHMIVLYINHYIYSGSEILLIFIIPAVIVIISIVKDINIQGFKKVVAIIPLSIYIGFDALSIYLMI</sequence>
<feature type="transmembrane region" description="Helical" evidence="1">
    <location>
        <begin position="88"/>
        <end position="108"/>
    </location>
</feature>
<dbReference type="RefSeq" id="WP_307342985.1">
    <property type="nucleotide sequence ID" value="NZ_JAUSUD010000014.1"/>
</dbReference>
<feature type="transmembrane region" description="Helical" evidence="1">
    <location>
        <begin position="43"/>
        <end position="67"/>
    </location>
</feature>
<keyword evidence="1" id="KW-1133">Transmembrane helix</keyword>
<dbReference type="EMBL" id="JAUSUD010000014">
    <property type="protein sequence ID" value="MDQ0231658.1"/>
    <property type="molecule type" value="Genomic_DNA"/>
</dbReference>
<feature type="transmembrane region" description="Helical" evidence="1">
    <location>
        <begin position="114"/>
        <end position="130"/>
    </location>
</feature>